<accession>A0AA36LM94</accession>
<feature type="transmembrane region" description="Helical" evidence="1">
    <location>
        <begin position="50"/>
        <end position="74"/>
    </location>
</feature>
<evidence type="ECO:0000313" key="2">
    <source>
        <dbReference type="EMBL" id="CNH75090.1"/>
    </source>
</evidence>
<dbReference type="Proteomes" id="UP000040841">
    <property type="component" value="Unassembled WGS sequence"/>
</dbReference>
<evidence type="ECO:0000313" key="3">
    <source>
        <dbReference type="Proteomes" id="UP000040841"/>
    </source>
</evidence>
<reference evidence="2 3" key="1">
    <citation type="submission" date="2015-03" db="EMBL/GenBank/DDBJ databases">
        <authorList>
            <consortium name="Pathogen Informatics"/>
            <person name="Murphy D."/>
        </authorList>
    </citation>
    <scope>NUCLEOTIDE SEQUENCE [LARGE SCALE GENOMIC DNA]</scope>
    <source>
        <strain evidence="2 3">FE82747</strain>
    </source>
</reference>
<feature type="transmembrane region" description="Helical" evidence="1">
    <location>
        <begin position="20"/>
        <end position="43"/>
    </location>
</feature>
<feature type="transmembrane region" description="Helical" evidence="1">
    <location>
        <begin position="80"/>
        <end position="102"/>
    </location>
</feature>
<dbReference type="Pfam" id="PF12084">
    <property type="entry name" value="DUF3561"/>
    <property type="match status" value="1"/>
</dbReference>
<dbReference type="AlphaFoldDB" id="A0AA36LM94"/>
<keyword evidence="1" id="KW-0472">Membrane</keyword>
<comment type="caution">
    <text evidence="2">The sequence shown here is derived from an EMBL/GenBank/DDBJ whole genome shotgun (WGS) entry which is preliminary data.</text>
</comment>
<protein>
    <submittedName>
        <fullName evidence="2">Cytochrome oxidase subunit</fullName>
    </submittedName>
</protein>
<dbReference type="InterPro" id="IPR022721">
    <property type="entry name" value="DUF3561"/>
</dbReference>
<proteinExistence type="predicted"/>
<sequence length="165" mass="18562">MQNVTQMIIDDQRDRDEPSYSFLGGVTGFVFYWLAFAIPFFIYGPNTVFFLLYTWPFFLALMPVSVLIGIALSVLTRGNLLFTIGGTGIAVLCLFWMLFSFLTGWGRLSQRAAEVSFANSPRSPAIDHRLPSDVVIRLMSGCQRFCCCSYILPLLIVANAFHFFG</sequence>
<organism evidence="2 3">
    <name type="scientific">Yersinia mollaretii</name>
    <dbReference type="NCBI Taxonomy" id="33060"/>
    <lineage>
        <taxon>Bacteria</taxon>
        <taxon>Pseudomonadati</taxon>
        <taxon>Pseudomonadota</taxon>
        <taxon>Gammaproteobacteria</taxon>
        <taxon>Enterobacterales</taxon>
        <taxon>Yersiniaceae</taxon>
        <taxon>Yersinia</taxon>
    </lineage>
</organism>
<dbReference type="NCBIfam" id="NF008001">
    <property type="entry name" value="PRK10726.1"/>
    <property type="match status" value="1"/>
</dbReference>
<keyword evidence="1" id="KW-0812">Transmembrane</keyword>
<dbReference type="EMBL" id="CQBM01000002">
    <property type="protein sequence ID" value="CNH75090.1"/>
    <property type="molecule type" value="Genomic_DNA"/>
</dbReference>
<gene>
    <name evidence="2" type="primary">ygbE</name>
    <name evidence="2" type="ORF">ERS008502_01236</name>
</gene>
<name>A0AA36LM94_YERMO</name>
<evidence type="ECO:0000256" key="1">
    <source>
        <dbReference type="SAM" id="Phobius"/>
    </source>
</evidence>
<keyword evidence="1" id="KW-1133">Transmembrane helix</keyword>